<dbReference type="STRING" id="945543.VIBR0546_08385"/>
<evidence type="ECO:0000313" key="2">
    <source>
        <dbReference type="EMBL" id="EGA63756.1"/>
    </source>
</evidence>
<sequence>MITLMLFWTFSLILIYVARKLFRYSKNKFYAFCKILAYIVIGSQYYSIFNYGSFVHGNAPSVVNHFEENILNLPNDQIQWSSLVIMFAFAILCIPQYIKKLGKSMLFGLYF</sequence>
<keyword evidence="1" id="KW-0812">Transmembrane</keyword>
<organism evidence="2 3">
    <name type="scientific">Vibrio brasiliensis LMG 20546</name>
    <dbReference type="NCBI Taxonomy" id="945543"/>
    <lineage>
        <taxon>Bacteria</taxon>
        <taxon>Pseudomonadati</taxon>
        <taxon>Pseudomonadota</taxon>
        <taxon>Gammaproteobacteria</taxon>
        <taxon>Vibrionales</taxon>
        <taxon>Vibrionaceae</taxon>
        <taxon>Vibrio</taxon>
        <taxon>Vibrio oreintalis group</taxon>
    </lineage>
</organism>
<feature type="transmembrane region" description="Helical" evidence="1">
    <location>
        <begin position="29"/>
        <end position="48"/>
    </location>
</feature>
<comment type="caution">
    <text evidence="2">The sequence shown here is derived from an EMBL/GenBank/DDBJ whole genome shotgun (WGS) entry which is preliminary data.</text>
</comment>
<keyword evidence="1" id="KW-1133">Transmembrane helix</keyword>
<reference evidence="2 3" key="1">
    <citation type="journal article" date="2012" name="Int. J. Syst. Evol. Microbiol.">
        <title>Vibrio caribbeanicus sp. nov., isolated from the marine sponge Scleritoderma cyanea.</title>
        <authorList>
            <person name="Hoffmann M."/>
            <person name="Monday S.R."/>
            <person name="Allard M.W."/>
            <person name="Strain E.A."/>
            <person name="Whittaker P."/>
            <person name="Naum M."/>
            <person name="McCarthy P.J."/>
            <person name="Lopez J.V."/>
            <person name="Fischer M."/>
            <person name="Brown E.W."/>
        </authorList>
    </citation>
    <scope>NUCLEOTIDE SEQUENCE [LARGE SCALE GENOMIC DNA]</scope>
    <source>
        <strain evidence="2 3">LMG 20546</strain>
    </source>
</reference>
<feature type="transmembrane region" description="Helical" evidence="1">
    <location>
        <begin position="78"/>
        <end position="98"/>
    </location>
</feature>
<dbReference type="AlphaFoldDB" id="E8LZT0"/>
<name>E8LZT0_9VIBR</name>
<dbReference type="Proteomes" id="UP000004371">
    <property type="component" value="Unassembled WGS sequence"/>
</dbReference>
<evidence type="ECO:0000256" key="1">
    <source>
        <dbReference type="SAM" id="Phobius"/>
    </source>
</evidence>
<keyword evidence="1" id="KW-0472">Membrane</keyword>
<dbReference type="EMBL" id="AEVS01000108">
    <property type="protein sequence ID" value="EGA63756.1"/>
    <property type="molecule type" value="Genomic_DNA"/>
</dbReference>
<gene>
    <name evidence="2" type="ORF">VIBR0546_08385</name>
</gene>
<protein>
    <submittedName>
        <fullName evidence="2">Uncharacterized protein</fullName>
    </submittedName>
</protein>
<accession>E8LZT0</accession>
<keyword evidence="3" id="KW-1185">Reference proteome</keyword>
<feature type="transmembrane region" description="Helical" evidence="1">
    <location>
        <begin position="6"/>
        <end position="22"/>
    </location>
</feature>
<proteinExistence type="predicted"/>
<evidence type="ECO:0000313" key="3">
    <source>
        <dbReference type="Proteomes" id="UP000004371"/>
    </source>
</evidence>